<organism evidence="3 4">
    <name type="scientific">Micromonospora rubida</name>
    <dbReference type="NCBI Taxonomy" id="2697657"/>
    <lineage>
        <taxon>Bacteria</taxon>
        <taxon>Bacillati</taxon>
        <taxon>Actinomycetota</taxon>
        <taxon>Actinomycetes</taxon>
        <taxon>Micromonosporales</taxon>
        <taxon>Micromonosporaceae</taxon>
        <taxon>Micromonospora</taxon>
    </lineage>
</organism>
<keyword evidence="2" id="KW-0472">Membrane</keyword>
<comment type="caution">
    <text evidence="3">The sequence shown here is derived from an EMBL/GenBank/DDBJ whole genome shotgun (WGS) entry which is preliminary data.</text>
</comment>
<protein>
    <submittedName>
        <fullName evidence="3">Uncharacterized protein</fullName>
    </submittedName>
</protein>
<evidence type="ECO:0000256" key="1">
    <source>
        <dbReference type="SAM" id="MobiDB-lite"/>
    </source>
</evidence>
<dbReference type="EMBL" id="JBIRPU010000005">
    <property type="protein sequence ID" value="MFI0793286.1"/>
    <property type="molecule type" value="Genomic_DNA"/>
</dbReference>
<accession>A0ABW7SK58</accession>
<keyword evidence="2" id="KW-1133">Transmembrane helix</keyword>
<name>A0ABW7SK58_9ACTN</name>
<reference evidence="3 4" key="1">
    <citation type="submission" date="2024-10" db="EMBL/GenBank/DDBJ databases">
        <title>The Natural Products Discovery Center: Release of the First 8490 Sequenced Strains for Exploring Actinobacteria Biosynthetic Diversity.</title>
        <authorList>
            <person name="Kalkreuter E."/>
            <person name="Kautsar S.A."/>
            <person name="Yang D."/>
            <person name="Bader C.D."/>
            <person name="Teijaro C.N."/>
            <person name="Fluegel L."/>
            <person name="Davis C.M."/>
            <person name="Simpson J.R."/>
            <person name="Lauterbach L."/>
            <person name="Steele A.D."/>
            <person name="Gui C."/>
            <person name="Meng S."/>
            <person name="Li G."/>
            <person name="Viehrig K."/>
            <person name="Ye F."/>
            <person name="Su P."/>
            <person name="Kiefer A.F."/>
            <person name="Nichols A."/>
            <person name="Cepeda A.J."/>
            <person name="Yan W."/>
            <person name="Fan B."/>
            <person name="Jiang Y."/>
            <person name="Adhikari A."/>
            <person name="Zheng C.-J."/>
            <person name="Schuster L."/>
            <person name="Cowan T.M."/>
            <person name="Smanski M.J."/>
            <person name="Chevrette M.G."/>
            <person name="De Carvalho L.P.S."/>
            <person name="Shen B."/>
        </authorList>
    </citation>
    <scope>NUCLEOTIDE SEQUENCE [LARGE SCALE GENOMIC DNA]</scope>
    <source>
        <strain evidence="3 4">NPDC021253</strain>
    </source>
</reference>
<proteinExistence type="predicted"/>
<keyword evidence="2" id="KW-0812">Transmembrane</keyword>
<evidence type="ECO:0000256" key="2">
    <source>
        <dbReference type="SAM" id="Phobius"/>
    </source>
</evidence>
<feature type="transmembrane region" description="Helical" evidence="2">
    <location>
        <begin position="70"/>
        <end position="91"/>
    </location>
</feature>
<keyword evidence="4" id="KW-1185">Reference proteome</keyword>
<gene>
    <name evidence="3" type="ORF">ACH4OY_11370</name>
</gene>
<dbReference type="Proteomes" id="UP001611075">
    <property type="component" value="Unassembled WGS sequence"/>
</dbReference>
<evidence type="ECO:0000313" key="3">
    <source>
        <dbReference type="EMBL" id="MFI0793286.1"/>
    </source>
</evidence>
<sequence length="225" mass="23334">MRAAIEPWREPVLVVLGLAAAGGVLARRHAVPAGQRHGLGWLAVGTLLLSLALLPLALDSVLPLSVPVSFAPLVLLCAQAFIPASVLVVLLGHRLRDLEPTVRRTPVWALTTGIAIEPSRGEWRELAVRFAVVHQAGTAPEGLPPAFGYGGAERVDLVDVDGTISAWLRRHRVEAVVLRPDRFVYGVVAAGGTGGAGRALAAALGTPQASTRPPVPARGAGLTGG</sequence>
<feature type="region of interest" description="Disordered" evidence="1">
    <location>
        <begin position="205"/>
        <end position="225"/>
    </location>
</feature>
<evidence type="ECO:0000313" key="4">
    <source>
        <dbReference type="Proteomes" id="UP001611075"/>
    </source>
</evidence>
<dbReference type="RefSeq" id="WP_396678579.1">
    <property type="nucleotide sequence ID" value="NZ_JBIRPU010000005.1"/>
</dbReference>
<feature type="transmembrane region" description="Helical" evidence="2">
    <location>
        <begin position="39"/>
        <end position="58"/>
    </location>
</feature>